<organism evidence="2 3">
    <name type="scientific">Convivina intestini</name>
    <dbReference type="NCBI Taxonomy" id="1505726"/>
    <lineage>
        <taxon>Bacteria</taxon>
        <taxon>Bacillati</taxon>
        <taxon>Bacillota</taxon>
        <taxon>Bacilli</taxon>
        <taxon>Lactobacillales</taxon>
        <taxon>Lactobacillaceae</taxon>
        <taxon>Convivina</taxon>
    </lineage>
</organism>
<keyword evidence="1" id="KW-0472">Membrane</keyword>
<keyword evidence="3" id="KW-1185">Reference proteome</keyword>
<feature type="transmembrane region" description="Helical" evidence="1">
    <location>
        <begin position="106"/>
        <end position="124"/>
    </location>
</feature>
<feature type="transmembrane region" description="Helical" evidence="1">
    <location>
        <begin position="27"/>
        <end position="45"/>
    </location>
</feature>
<protein>
    <recommendedName>
        <fullName evidence="4">Hydrophobic protein</fullName>
    </recommendedName>
</protein>
<reference evidence="2 3" key="1">
    <citation type="submission" date="2018-04" db="EMBL/GenBank/DDBJ databases">
        <title>Genomic Encyclopedia of Type Strains, Phase IV (KMG-IV): sequencing the most valuable type-strain genomes for metagenomic binning, comparative biology and taxonomic classification.</title>
        <authorList>
            <person name="Goeker M."/>
        </authorList>
    </citation>
    <scope>NUCLEOTIDE SEQUENCE [LARGE SCALE GENOMIC DNA]</scope>
    <source>
        <strain evidence="2 3">DSM 28795</strain>
    </source>
</reference>
<keyword evidence="1" id="KW-1133">Transmembrane helix</keyword>
<dbReference type="OrthoDB" id="2290888at2"/>
<comment type="caution">
    <text evidence="2">The sequence shown here is derived from an EMBL/GenBank/DDBJ whole genome shotgun (WGS) entry which is preliminary data.</text>
</comment>
<dbReference type="RefSeq" id="WP_089939231.1">
    <property type="nucleotide sequence ID" value="NZ_CAKOEX010000008.1"/>
</dbReference>
<evidence type="ECO:0000313" key="3">
    <source>
        <dbReference type="Proteomes" id="UP000245433"/>
    </source>
</evidence>
<gene>
    <name evidence="2" type="ORF">C7384_10838</name>
</gene>
<dbReference type="Proteomes" id="UP000245433">
    <property type="component" value="Unassembled WGS sequence"/>
</dbReference>
<name>A0A2U1D6J9_9LACO</name>
<dbReference type="AlphaFoldDB" id="A0A2U1D6J9"/>
<feature type="transmembrane region" description="Helical" evidence="1">
    <location>
        <begin position="51"/>
        <end position="67"/>
    </location>
</feature>
<evidence type="ECO:0008006" key="4">
    <source>
        <dbReference type="Google" id="ProtNLM"/>
    </source>
</evidence>
<accession>A0A2U1D6J9</accession>
<proteinExistence type="predicted"/>
<keyword evidence="1" id="KW-0812">Transmembrane</keyword>
<evidence type="ECO:0000313" key="2">
    <source>
        <dbReference type="EMBL" id="PVY83162.1"/>
    </source>
</evidence>
<evidence type="ECO:0000256" key="1">
    <source>
        <dbReference type="SAM" id="Phobius"/>
    </source>
</evidence>
<dbReference type="EMBL" id="QEKT01000008">
    <property type="protein sequence ID" value="PVY83162.1"/>
    <property type="molecule type" value="Genomic_DNA"/>
</dbReference>
<sequence length="193" mass="22109">MLVEIIIVILVLGYFIKDQFEFAQVTHLRYLFLPIGGLLVFLTTINHLKDLPLAIILGLIAIAIGKFQTSSFEVRYKYLHTNLVYQADGVDYPITKKELFSKGGANYLYGWLVIAFFQISISMIKHGLNMSDLPSELLAEIFKDLFVIFRITDSESGWWVWELYSISSISYLICLIRSSPLLAQHILKKDPLN</sequence>